<keyword evidence="4" id="KW-1185">Reference proteome</keyword>
<dbReference type="Proteomes" id="UP000708208">
    <property type="component" value="Unassembled WGS sequence"/>
</dbReference>
<dbReference type="AlphaFoldDB" id="A0A8J2LDU9"/>
<keyword evidence="2" id="KW-0472">Membrane</keyword>
<proteinExistence type="predicted"/>
<organism evidence="3 4">
    <name type="scientific">Allacma fusca</name>
    <dbReference type="NCBI Taxonomy" id="39272"/>
    <lineage>
        <taxon>Eukaryota</taxon>
        <taxon>Metazoa</taxon>
        <taxon>Ecdysozoa</taxon>
        <taxon>Arthropoda</taxon>
        <taxon>Hexapoda</taxon>
        <taxon>Collembola</taxon>
        <taxon>Symphypleona</taxon>
        <taxon>Sminthuridae</taxon>
        <taxon>Allacma</taxon>
    </lineage>
</organism>
<gene>
    <name evidence="3" type="ORF">AFUS01_LOCUS39578</name>
</gene>
<evidence type="ECO:0000313" key="4">
    <source>
        <dbReference type="Proteomes" id="UP000708208"/>
    </source>
</evidence>
<evidence type="ECO:0000313" key="3">
    <source>
        <dbReference type="EMBL" id="CAG7829733.1"/>
    </source>
</evidence>
<feature type="transmembrane region" description="Helical" evidence="2">
    <location>
        <begin position="161"/>
        <end position="181"/>
    </location>
</feature>
<keyword evidence="2" id="KW-1133">Transmembrane helix</keyword>
<feature type="region of interest" description="Disordered" evidence="1">
    <location>
        <begin position="210"/>
        <end position="246"/>
    </location>
</feature>
<feature type="transmembrane region" description="Helical" evidence="2">
    <location>
        <begin position="133"/>
        <end position="155"/>
    </location>
</feature>
<reference evidence="3" key="1">
    <citation type="submission" date="2021-06" db="EMBL/GenBank/DDBJ databases">
        <authorList>
            <person name="Hodson N. C."/>
            <person name="Mongue J. A."/>
            <person name="Jaron S. K."/>
        </authorList>
    </citation>
    <scope>NUCLEOTIDE SEQUENCE</scope>
</reference>
<comment type="caution">
    <text evidence="3">The sequence shown here is derived from an EMBL/GenBank/DDBJ whole genome shotgun (WGS) entry which is preliminary data.</text>
</comment>
<keyword evidence="2" id="KW-0812">Transmembrane</keyword>
<evidence type="ECO:0000256" key="1">
    <source>
        <dbReference type="SAM" id="MobiDB-lite"/>
    </source>
</evidence>
<dbReference type="EMBL" id="CAJVCH010552646">
    <property type="protein sequence ID" value="CAG7829733.1"/>
    <property type="molecule type" value="Genomic_DNA"/>
</dbReference>
<name>A0A8J2LDU9_9HEXA</name>
<protein>
    <submittedName>
        <fullName evidence="3">Uncharacterized protein</fullName>
    </submittedName>
</protein>
<feature type="transmembrane region" description="Helical" evidence="2">
    <location>
        <begin position="56"/>
        <end position="80"/>
    </location>
</feature>
<evidence type="ECO:0000256" key="2">
    <source>
        <dbReference type="SAM" id="Phobius"/>
    </source>
</evidence>
<sequence>QKSPLKLSKFSRQDLTALALPSLLLSSMSAGAFIVDFFKMKTHLYHAFPPASENGLLHVALFSMDYLIGVFWVSAVIFVLELQVLLFEKTTCSLEGTLRELKESRHSDLQKIYLLCRDIELTVQLANYKFSSVVYVLKQMCLSIAVFNGCYAIRYLSERPIFAILYGLISFDCVVIFAVIFEKAFRIPMCMRLLKGEIIREAKTELHTARFRSEKKERPRRNAHQPLTTNTEPARDHDLHNPYNNQ</sequence>
<feature type="non-terminal residue" evidence="3">
    <location>
        <position position="1"/>
    </location>
</feature>
<accession>A0A8J2LDU9</accession>